<sequence length="144" mass="15674">MADLNSAETAHVGKTGGGGGKWVAYDSPKPPAVADHYAFWGDAPPTRSERCAWWVRQIERGWRPNRRIAGECYDCSAEWYGVYIWEYLNVIAPALSSPTAPELSADHARCRRCGAVVHLLLIAHHDRDCPVATPTGASTGGNPT</sequence>
<dbReference type="AlphaFoldDB" id="A0A7W4VTG1"/>
<reference evidence="1 2" key="1">
    <citation type="submission" date="2020-08" db="EMBL/GenBank/DDBJ databases">
        <title>Sequencing the genomes of 1000 actinobacteria strains.</title>
        <authorList>
            <person name="Klenk H.-P."/>
        </authorList>
    </citation>
    <scope>NUCLEOTIDE SEQUENCE [LARGE SCALE GENOMIC DNA]</scope>
    <source>
        <strain evidence="1 2">DSM 105498</strain>
    </source>
</reference>
<accession>A0A7W4VTG1</accession>
<name>A0A7W4VTG1_9ACTN</name>
<keyword evidence="2" id="KW-1185">Reference proteome</keyword>
<organism evidence="1 2">
    <name type="scientific">Nocardioides soli</name>
    <dbReference type="NCBI Taxonomy" id="1036020"/>
    <lineage>
        <taxon>Bacteria</taxon>
        <taxon>Bacillati</taxon>
        <taxon>Actinomycetota</taxon>
        <taxon>Actinomycetes</taxon>
        <taxon>Propionibacteriales</taxon>
        <taxon>Nocardioidaceae</taxon>
        <taxon>Nocardioides</taxon>
    </lineage>
</organism>
<dbReference type="Proteomes" id="UP000589626">
    <property type="component" value="Unassembled WGS sequence"/>
</dbReference>
<comment type="caution">
    <text evidence="1">The sequence shown here is derived from an EMBL/GenBank/DDBJ whole genome shotgun (WGS) entry which is preliminary data.</text>
</comment>
<dbReference type="RefSeq" id="WP_183591115.1">
    <property type="nucleotide sequence ID" value="NZ_JACHWR010000001.1"/>
</dbReference>
<protein>
    <submittedName>
        <fullName evidence="1">Uncharacterized protein</fullName>
    </submittedName>
</protein>
<dbReference type="EMBL" id="JACHWR010000001">
    <property type="protein sequence ID" value="MBB3041188.1"/>
    <property type="molecule type" value="Genomic_DNA"/>
</dbReference>
<proteinExistence type="predicted"/>
<evidence type="ECO:0000313" key="2">
    <source>
        <dbReference type="Proteomes" id="UP000589626"/>
    </source>
</evidence>
<evidence type="ECO:0000313" key="1">
    <source>
        <dbReference type="EMBL" id="MBB3041188.1"/>
    </source>
</evidence>
<gene>
    <name evidence="1" type="ORF">FHU40_000989</name>
</gene>